<evidence type="ECO:0000313" key="3">
    <source>
        <dbReference type="Proteomes" id="UP000526083"/>
    </source>
</evidence>
<dbReference type="EMBL" id="JACGWY010000004">
    <property type="protein sequence ID" value="MBA8816942.1"/>
    <property type="molecule type" value="Genomic_DNA"/>
</dbReference>
<protein>
    <submittedName>
        <fullName evidence="2">Uncharacterized protein</fullName>
    </submittedName>
</protein>
<gene>
    <name evidence="2" type="ORF">FHX48_002036</name>
</gene>
<name>A0A7W3PMG1_9MICO</name>
<evidence type="ECO:0000313" key="2">
    <source>
        <dbReference type="EMBL" id="MBA8816942.1"/>
    </source>
</evidence>
<keyword evidence="1" id="KW-0732">Signal</keyword>
<reference evidence="2 3" key="1">
    <citation type="submission" date="2020-07" db="EMBL/GenBank/DDBJ databases">
        <title>Sequencing the genomes of 1000 actinobacteria strains.</title>
        <authorList>
            <person name="Klenk H.-P."/>
        </authorList>
    </citation>
    <scope>NUCLEOTIDE SEQUENCE [LARGE SCALE GENOMIC DNA]</scope>
    <source>
        <strain evidence="2 3">DSM 27576</strain>
    </source>
</reference>
<dbReference type="PROSITE" id="PS51257">
    <property type="entry name" value="PROKAR_LIPOPROTEIN"/>
    <property type="match status" value="1"/>
</dbReference>
<dbReference type="Proteomes" id="UP000526083">
    <property type="component" value="Unassembled WGS sequence"/>
</dbReference>
<evidence type="ECO:0000256" key="1">
    <source>
        <dbReference type="SAM" id="SignalP"/>
    </source>
</evidence>
<comment type="caution">
    <text evidence="2">The sequence shown here is derived from an EMBL/GenBank/DDBJ whole genome shotgun (WGS) entry which is preliminary data.</text>
</comment>
<proteinExistence type="predicted"/>
<dbReference type="AlphaFoldDB" id="A0A7W3PMG1"/>
<feature type="chain" id="PRO_5030757806" evidence="1">
    <location>
        <begin position="25"/>
        <end position="188"/>
    </location>
</feature>
<dbReference type="RefSeq" id="WP_167045413.1">
    <property type="nucleotide sequence ID" value="NZ_JAAOZB010000001.1"/>
</dbReference>
<feature type="signal peptide" evidence="1">
    <location>
        <begin position="1"/>
        <end position="24"/>
    </location>
</feature>
<accession>A0A7W3PMG1</accession>
<sequence>MRRRSALIIGILSLATLTGCASGAADGISVSPAQTPEKADTSQEADAEAQAQAQAWLDAATVPPDAVRSTETIGGFYSYQGWPCQPVVEQEAYWTISGMTVAETANWLAANPTADLVSTAVGTVDEEGDYDEATVGYIPADDSQQGVVYTVTKEENGVAIRAEVAALTESAVCPSLPPGSMMGKPGQG</sequence>
<keyword evidence="3" id="KW-1185">Reference proteome</keyword>
<organism evidence="2 3">
    <name type="scientific">Microbacterium halimionae</name>
    <dbReference type="NCBI Taxonomy" id="1526413"/>
    <lineage>
        <taxon>Bacteria</taxon>
        <taxon>Bacillati</taxon>
        <taxon>Actinomycetota</taxon>
        <taxon>Actinomycetes</taxon>
        <taxon>Micrococcales</taxon>
        <taxon>Microbacteriaceae</taxon>
        <taxon>Microbacterium</taxon>
    </lineage>
</organism>